<proteinExistence type="predicted"/>
<evidence type="ECO:0000313" key="1">
    <source>
        <dbReference type="EMBL" id="KAJ9060060.1"/>
    </source>
</evidence>
<organism evidence="1 2">
    <name type="scientific">Entomophthora muscae</name>
    <dbReference type="NCBI Taxonomy" id="34485"/>
    <lineage>
        <taxon>Eukaryota</taxon>
        <taxon>Fungi</taxon>
        <taxon>Fungi incertae sedis</taxon>
        <taxon>Zoopagomycota</taxon>
        <taxon>Entomophthoromycotina</taxon>
        <taxon>Entomophthoromycetes</taxon>
        <taxon>Entomophthorales</taxon>
        <taxon>Entomophthoraceae</taxon>
        <taxon>Entomophthora</taxon>
    </lineage>
</organism>
<dbReference type="EMBL" id="QTSX02005269">
    <property type="protein sequence ID" value="KAJ9060060.1"/>
    <property type="molecule type" value="Genomic_DNA"/>
</dbReference>
<keyword evidence="2" id="KW-1185">Reference proteome</keyword>
<dbReference type="Proteomes" id="UP001165960">
    <property type="component" value="Unassembled WGS sequence"/>
</dbReference>
<protein>
    <submittedName>
        <fullName evidence="1">Uncharacterized protein</fullName>
    </submittedName>
</protein>
<evidence type="ECO:0000313" key="2">
    <source>
        <dbReference type="Proteomes" id="UP001165960"/>
    </source>
</evidence>
<gene>
    <name evidence="1" type="ORF">DSO57_1034924</name>
</gene>
<accession>A0ACC2SCM9</accession>
<sequence length="201" mass="22339">MGKKIPQGLVQAKCALERYTTCHWNPENNWGCVMNDISILVLKTKESNPDPQKIPCTNQDRQGPTSLPFEPNPGPQEIPCPNQKGWEPTGLPEAKNESSIPALKTLESNPDPLKTNWITQDEQGPANLLSHRLKLLNYSATRQLVKGDSQNGHWIAANLVPLRTQTYAEAVACFKEVKTRPTTSPTNEHQLPTVSSPEWAI</sequence>
<name>A0ACC2SCM9_9FUNG</name>
<reference evidence="1" key="1">
    <citation type="submission" date="2022-04" db="EMBL/GenBank/DDBJ databases">
        <title>Genome of the entomopathogenic fungus Entomophthora muscae.</title>
        <authorList>
            <person name="Elya C."/>
            <person name="Lovett B.R."/>
            <person name="Lee E."/>
            <person name="Macias A.M."/>
            <person name="Hajek A.E."/>
            <person name="De Bivort B.L."/>
            <person name="Kasson M.T."/>
            <person name="De Fine Licht H.H."/>
            <person name="Stajich J.E."/>
        </authorList>
    </citation>
    <scope>NUCLEOTIDE SEQUENCE</scope>
    <source>
        <strain evidence="1">Berkeley</strain>
    </source>
</reference>
<comment type="caution">
    <text evidence="1">The sequence shown here is derived from an EMBL/GenBank/DDBJ whole genome shotgun (WGS) entry which is preliminary data.</text>
</comment>